<dbReference type="PROSITE" id="PS51063">
    <property type="entry name" value="HTH_CRP_2"/>
    <property type="match status" value="1"/>
</dbReference>
<dbReference type="GO" id="GO:0003677">
    <property type="term" value="F:DNA binding"/>
    <property type="evidence" value="ECO:0007669"/>
    <property type="project" value="UniProtKB-KW"/>
</dbReference>
<dbReference type="SMART" id="SM00419">
    <property type="entry name" value="HTH_CRP"/>
    <property type="match status" value="1"/>
</dbReference>
<dbReference type="InterPro" id="IPR036388">
    <property type="entry name" value="WH-like_DNA-bd_sf"/>
</dbReference>
<protein>
    <recommendedName>
        <fullName evidence="8">Transcriptional regulator</fullName>
    </recommendedName>
</protein>
<dbReference type="SUPFAM" id="SSF46785">
    <property type="entry name" value="Winged helix' DNA-binding domain"/>
    <property type="match status" value="1"/>
</dbReference>
<dbReference type="AlphaFoldDB" id="A0A1F6TP88"/>
<dbReference type="PANTHER" id="PTHR24567">
    <property type="entry name" value="CRP FAMILY TRANSCRIPTIONAL REGULATORY PROTEIN"/>
    <property type="match status" value="1"/>
</dbReference>
<keyword evidence="2" id="KW-0238">DNA-binding</keyword>
<dbReference type="InterPro" id="IPR050397">
    <property type="entry name" value="Env_Response_Regulators"/>
</dbReference>
<dbReference type="PANTHER" id="PTHR24567:SF75">
    <property type="entry name" value="FUMARATE AND NITRATE REDUCTION REGULATORY PROTEIN"/>
    <property type="match status" value="1"/>
</dbReference>
<feature type="domain" description="Cyclic nucleotide-binding" evidence="4">
    <location>
        <begin position="41"/>
        <end position="118"/>
    </location>
</feature>
<reference evidence="6 7" key="1">
    <citation type="journal article" date="2016" name="Nat. Commun.">
        <title>Thousands of microbial genomes shed light on interconnected biogeochemical processes in an aquifer system.</title>
        <authorList>
            <person name="Anantharaman K."/>
            <person name="Brown C.T."/>
            <person name="Hug L.A."/>
            <person name="Sharon I."/>
            <person name="Castelle C.J."/>
            <person name="Probst A.J."/>
            <person name="Thomas B.C."/>
            <person name="Singh A."/>
            <person name="Wilkins M.J."/>
            <person name="Karaoz U."/>
            <person name="Brodie E.L."/>
            <person name="Williams K.H."/>
            <person name="Hubbard S.S."/>
            <person name="Banfield J.F."/>
        </authorList>
    </citation>
    <scope>NUCLEOTIDE SEQUENCE [LARGE SCALE GENOMIC DNA]</scope>
</reference>
<name>A0A1F6TP88_9PROT</name>
<dbReference type="Pfam" id="PF13545">
    <property type="entry name" value="HTH_Crp_2"/>
    <property type="match status" value="1"/>
</dbReference>
<proteinExistence type="predicted"/>
<dbReference type="PROSITE" id="PS50042">
    <property type="entry name" value="CNMP_BINDING_3"/>
    <property type="match status" value="1"/>
</dbReference>
<gene>
    <name evidence="6" type="ORF">A2151_05700</name>
</gene>
<feature type="domain" description="HTH crp-type" evidence="5">
    <location>
        <begin position="159"/>
        <end position="232"/>
    </location>
</feature>
<evidence type="ECO:0000259" key="4">
    <source>
        <dbReference type="PROSITE" id="PS50042"/>
    </source>
</evidence>
<dbReference type="STRING" id="1817760.A2151_05700"/>
<dbReference type="SUPFAM" id="SSF51206">
    <property type="entry name" value="cAMP-binding domain-like"/>
    <property type="match status" value="1"/>
</dbReference>
<evidence type="ECO:0000256" key="2">
    <source>
        <dbReference type="ARBA" id="ARBA00023125"/>
    </source>
</evidence>
<dbReference type="InterPro" id="IPR000595">
    <property type="entry name" value="cNMP-bd_dom"/>
</dbReference>
<dbReference type="CDD" id="cd00092">
    <property type="entry name" value="HTH_CRP"/>
    <property type="match status" value="1"/>
</dbReference>
<evidence type="ECO:0000313" key="6">
    <source>
        <dbReference type="EMBL" id="OGI46930.1"/>
    </source>
</evidence>
<evidence type="ECO:0000259" key="5">
    <source>
        <dbReference type="PROSITE" id="PS51063"/>
    </source>
</evidence>
<dbReference type="Pfam" id="PF00027">
    <property type="entry name" value="cNMP_binding"/>
    <property type="match status" value="1"/>
</dbReference>
<dbReference type="SMART" id="SM00100">
    <property type="entry name" value="cNMP"/>
    <property type="match status" value="1"/>
</dbReference>
<dbReference type="InterPro" id="IPR036390">
    <property type="entry name" value="WH_DNA-bd_sf"/>
</dbReference>
<evidence type="ECO:0000256" key="1">
    <source>
        <dbReference type="ARBA" id="ARBA00023015"/>
    </source>
</evidence>
<evidence type="ECO:0000256" key="3">
    <source>
        <dbReference type="ARBA" id="ARBA00023163"/>
    </source>
</evidence>
<dbReference type="FunFam" id="1.10.10.10:FF:000028">
    <property type="entry name" value="Fumarate/nitrate reduction transcriptional regulator Fnr"/>
    <property type="match status" value="1"/>
</dbReference>
<organism evidence="6 7">
    <name type="scientific">Candidatus Muproteobacteria bacterium RBG_16_65_34</name>
    <dbReference type="NCBI Taxonomy" id="1817760"/>
    <lineage>
        <taxon>Bacteria</taxon>
        <taxon>Pseudomonadati</taxon>
        <taxon>Pseudomonadota</taxon>
        <taxon>Candidatus Muproteobacteria</taxon>
    </lineage>
</organism>
<evidence type="ECO:0008006" key="8">
    <source>
        <dbReference type="Google" id="ProtNLM"/>
    </source>
</evidence>
<dbReference type="InterPro" id="IPR018490">
    <property type="entry name" value="cNMP-bd_dom_sf"/>
</dbReference>
<sequence>MKANVIGLTSSCVSCRNCPASRACIATELSGQDPAIRDRIVKRRRFMQKGEMLYRPGEPLRALYTVQTGCIRTSMTTCDGEVQVLGFHVPGELLGIDALGEQRHPSEAAAIETTAVCEYPYHELERLMGEAPAIQRQLLRLLSREIAREEELMCLLGQRNAESRLAACLLNLSERYSRGGKRGDGFTLAMSRQDLGNHLGLAMETVSRLISRFQDEGMLSVAGRHVQLLDAPRLHALME</sequence>
<dbReference type="PRINTS" id="PR00034">
    <property type="entry name" value="HTHCRP"/>
</dbReference>
<dbReference type="Gene3D" id="1.10.10.10">
    <property type="entry name" value="Winged helix-like DNA-binding domain superfamily/Winged helix DNA-binding domain"/>
    <property type="match status" value="1"/>
</dbReference>
<comment type="caution">
    <text evidence="6">The sequence shown here is derived from an EMBL/GenBank/DDBJ whole genome shotgun (WGS) entry which is preliminary data.</text>
</comment>
<dbReference type="CDD" id="cd00038">
    <property type="entry name" value="CAP_ED"/>
    <property type="match status" value="1"/>
</dbReference>
<evidence type="ECO:0000313" key="7">
    <source>
        <dbReference type="Proteomes" id="UP000178885"/>
    </source>
</evidence>
<keyword evidence="3" id="KW-0804">Transcription</keyword>
<accession>A0A1F6TP88</accession>
<dbReference type="Gene3D" id="2.60.120.10">
    <property type="entry name" value="Jelly Rolls"/>
    <property type="match status" value="1"/>
</dbReference>
<dbReference type="GO" id="GO:0005829">
    <property type="term" value="C:cytosol"/>
    <property type="evidence" value="ECO:0007669"/>
    <property type="project" value="TreeGrafter"/>
</dbReference>
<dbReference type="EMBL" id="MFSU01000070">
    <property type="protein sequence ID" value="OGI46930.1"/>
    <property type="molecule type" value="Genomic_DNA"/>
</dbReference>
<dbReference type="InterPro" id="IPR014710">
    <property type="entry name" value="RmlC-like_jellyroll"/>
</dbReference>
<dbReference type="InterPro" id="IPR012318">
    <property type="entry name" value="HTH_CRP"/>
</dbReference>
<dbReference type="GO" id="GO:0003700">
    <property type="term" value="F:DNA-binding transcription factor activity"/>
    <property type="evidence" value="ECO:0007669"/>
    <property type="project" value="TreeGrafter"/>
</dbReference>
<keyword evidence="1" id="KW-0805">Transcription regulation</keyword>
<dbReference type="Proteomes" id="UP000178885">
    <property type="component" value="Unassembled WGS sequence"/>
</dbReference>